<feature type="domain" description="CN hydrolase" evidence="1">
    <location>
        <begin position="234"/>
        <end position="491"/>
    </location>
</feature>
<dbReference type="GO" id="GO:0016747">
    <property type="term" value="F:acyltransferase activity, transferring groups other than amino-acyl groups"/>
    <property type="evidence" value="ECO:0007669"/>
    <property type="project" value="InterPro"/>
</dbReference>
<name>A0A5B8RFF9_9ZZZZ</name>
<dbReference type="PANTHER" id="PTHR23088:SF50">
    <property type="entry name" value="HYDROLASE YHCX"/>
    <property type="match status" value="1"/>
</dbReference>
<gene>
    <name evidence="3" type="ORF">KBTEX_02584</name>
</gene>
<dbReference type="InterPro" id="IPR001110">
    <property type="entry name" value="UPF0012_CS"/>
</dbReference>
<dbReference type="Pfam" id="PF00583">
    <property type="entry name" value="Acetyltransf_1"/>
    <property type="match status" value="1"/>
</dbReference>
<dbReference type="Gene3D" id="3.40.630.30">
    <property type="match status" value="1"/>
</dbReference>
<reference evidence="3" key="1">
    <citation type="submission" date="2019-06" db="EMBL/GenBank/DDBJ databases">
        <authorList>
            <person name="Murdoch R.W."/>
            <person name="Fathepure B."/>
        </authorList>
    </citation>
    <scope>NUCLEOTIDE SEQUENCE</scope>
</reference>
<dbReference type="InterPro" id="IPR003010">
    <property type="entry name" value="C-N_Hydrolase"/>
</dbReference>
<dbReference type="PROSITE" id="PS50263">
    <property type="entry name" value="CN_HYDROLASE"/>
    <property type="match status" value="1"/>
</dbReference>
<dbReference type="Gene3D" id="3.60.110.10">
    <property type="entry name" value="Carbon-nitrogen hydrolase"/>
    <property type="match status" value="1"/>
</dbReference>
<evidence type="ECO:0000259" key="1">
    <source>
        <dbReference type="PROSITE" id="PS50263"/>
    </source>
</evidence>
<dbReference type="CDD" id="cd04301">
    <property type="entry name" value="NAT_SF"/>
    <property type="match status" value="1"/>
</dbReference>
<dbReference type="PROSITE" id="PS01227">
    <property type="entry name" value="UPF0012"/>
    <property type="match status" value="1"/>
</dbReference>
<dbReference type="EMBL" id="MN079132">
    <property type="protein sequence ID" value="QEA06254.1"/>
    <property type="molecule type" value="Genomic_DNA"/>
</dbReference>
<dbReference type="PROSITE" id="PS51186">
    <property type="entry name" value="GNAT"/>
    <property type="match status" value="1"/>
</dbReference>
<feature type="domain" description="N-acetyltransferase" evidence="2">
    <location>
        <begin position="18"/>
        <end position="175"/>
    </location>
</feature>
<accession>A0A5B8RFF9</accession>
<protein>
    <recommendedName>
        <fullName evidence="4">Hydrolase</fullName>
    </recommendedName>
</protein>
<dbReference type="CDD" id="cd07574">
    <property type="entry name" value="nitrilase_Rim1_like"/>
    <property type="match status" value="1"/>
</dbReference>
<dbReference type="SUPFAM" id="SSF56317">
    <property type="entry name" value="Carbon-nitrogen hydrolase"/>
    <property type="match status" value="1"/>
</dbReference>
<evidence type="ECO:0008006" key="4">
    <source>
        <dbReference type="Google" id="ProtNLM"/>
    </source>
</evidence>
<evidence type="ECO:0000259" key="2">
    <source>
        <dbReference type="PROSITE" id="PS51186"/>
    </source>
</evidence>
<organism evidence="3">
    <name type="scientific">uncultured organism</name>
    <dbReference type="NCBI Taxonomy" id="155900"/>
    <lineage>
        <taxon>unclassified sequences</taxon>
        <taxon>environmental samples</taxon>
    </lineage>
</organism>
<dbReference type="InterPro" id="IPR036526">
    <property type="entry name" value="C-N_Hydrolase_sf"/>
</dbReference>
<dbReference type="InterPro" id="IPR016181">
    <property type="entry name" value="Acyl_CoA_acyltransferase"/>
</dbReference>
<dbReference type="PANTHER" id="PTHR23088">
    <property type="entry name" value="NITRILASE-RELATED"/>
    <property type="match status" value="1"/>
</dbReference>
<evidence type="ECO:0000313" key="3">
    <source>
        <dbReference type="EMBL" id="QEA06254.1"/>
    </source>
</evidence>
<dbReference type="Pfam" id="PF00795">
    <property type="entry name" value="CN_hydrolase"/>
    <property type="match status" value="1"/>
</dbReference>
<dbReference type="InterPro" id="IPR000182">
    <property type="entry name" value="GNAT_dom"/>
</dbReference>
<dbReference type="AlphaFoldDB" id="A0A5B8RFF9"/>
<sequence>MRASDDQGNERDGEEHRLRLRNLRLSDYPDVKHIMDRVYNTLGGAWSRKQFAAQVNRFPEGQICIEDNGRVAAAVISMIVDYDRFGDKHTYEEITGNGFLTNHDPNGDVLYGVDVFVDPDYREMRLGRRLYDARKELCRSLNLRAIVAGGRIPGYREHAGEMTPEEYIELVKRREIYDPILSFQLANDFHVRRVITGYMPEDRDSHAYATLVQWDNIFYEAERSPLIGGRKSLVRVGTVQWQMRRVKTFDDLMTNIEFFVDAMAGYNSDFILFPEFFNAPLLAQFNQDEPAEAMRRLAQYTEEIVEAMSRLAVSYNINIIAGSMPLYDEDESVLYNVAYLCRRDGTTDSQYKLHATPDERFYWGVQGGDALRIFDTDAGRIGILVCYDVEFPELGRLLADQGMQILFVPFWTDTKNAYLRVRRCAQARAIENECYVAITGSVGNLPKVENIEIQYSQTAVFSPSDFAFPHDGIVAESTPNTEMTLITDLDMDRLIQLRAEGSVRNTRDRRLDLFRVEWLDQSGDSD</sequence>
<proteinExistence type="predicted"/>
<dbReference type="SUPFAM" id="SSF55729">
    <property type="entry name" value="Acyl-CoA N-acyltransferases (Nat)"/>
    <property type="match status" value="1"/>
</dbReference>